<proteinExistence type="inferred from homology"/>
<feature type="binding site" evidence="3">
    <location>
        <position position="366"/>
    </location>
    <ligand>
        <name>Mn(2+)</name>
        <dbReference type="ChEBI" id="CHEBI:29035"/>
        <label>2</label>
    </ligand>
</feature>
<dbReference type="InterPro" id="IPR011650">
    <property type="entry name" value="Peptidase_M20_dimer"/>
</dbReference>
<protein>
    <submittedName>
        <fullName evidence="5">Amidohydrolase family protein</fullName>
    </submittedName>
</protein>
<feature type="binding site" evidence="3">
    <location>
        <position position="143"/>
    </location>
    <ligand>
        <name>Mn(2+)</name>
        <dbReference type="ChEBI" id="CHEBI:29035"/>
        <label>2</label>
    </ligand>
</feature>
<evidence type="ECO:0000256" key="1">
    <source>
        <dbReference type="ARBA" id="ARBA00006153"/>
    </source>
</evidence>
<dbReference type="Pfam" id="PF01546">
    <property type="entry name" value="Peptidase_M20"/>
    <property type="match status" value="1"/>
</dbReference>
<evidence type="ECO:0000313" key="6">
    <source>
        <dbReference type="Proteomes" id="UP000243579"/>
    </source>
</evidence>
<comment type="caution">
    <text evidence="5">The sequence shown here is derived from an EMBL/GenBank/DDBJ whole genome shotgun (WGS) entry which is preliminary data.</text>
</comment>
<dbReference type="InterPro" id="IPR002933">
    <property type="entry name" value="Peptidase_M20"/>
</dbReference>
<dbReference type="InterPro" id="IPR017439">
    <property type="entry name" value="Amidohydrolase"/>
</dbReference>
<dbReference type="EMBL" id="JNBR01000127">
    <property type="protein sequence ID" value="OQR96851.1"/>
    <property type="molecule type" value="Genomic_DNA"/>
</dbReference>
<dbReference type="PIRSF" id="PIRSF005962">
    <property type="entry name" value="Pept_M20D_amidohydro"/>
    <property type="match status" value="1"/>
</dbReference>
<organism evidence="5 6">
    <name type="scientific">Achlya hypogyna</name>
    <name type="common">Oomycete</name>
    <name type="synonym">Protoachlya hypogyna</name>
    <dbReference type="NCBI Taxonomy" id="1202772"/>
    <lineage>
        <taxon>Eukaryota</taxon>
        <taxon>Sar</taxon>
        <taxon>Stramenopiles</taxon>
        <taxon>Oomycota</taxon>
        <taxon>Saprolegniomycetes</taxon>
        <taxon>Saprolegniales</taxon>
        <taxon>Achlyaceae</taxon>
        <taxon>Achlya</taxon>
    </lineage>
</organism>
<dbReference type="AlphaFoldDB" id="A0A1V9ZG20"/>
<dbReference type="CDD" id="cd03886">
    <property type="entry name" value="M20_Acy1"/>
    <property type="match status" value="1"/>
</dbReference>
<evidence type="ECO:0000259" key="4">
    <source>
        <dbReference type="Pfam" id="PF07687"/>
    </source>
</evidence>
<evidence type="ECO:0000256" key="3">
    <source>
        <dbReference type="PIRSR" id="PIRSR005962-1"/>
    </source>
</evidence>
<reference evidence="5 6" key="1">
    <citation type="journal article" date="2014" name="Genome Biol. Evol.">
        <title>The secreted proteins of Achlya hypogyna and Thraustotheca clavata identify the ancestral oomycete secretome and reveal gene acquisitions by horizontal gene transfer.</title>
        <authorList>
            <person name="Misner I."/>
            <person name="Blouin N."/>
            <person name="Leonard G."/>
            <person name="Richards T.A."/>
            <person name="Lane C.E."/>
        </authorList>
    </citation>
    <scope>NUCLEOTIDE SEQUENCE [LARGE SCALE GENOMIC DNA]</scope>
    <source>
        <strain evidence="5 6">ATCC 48635</strain>
    </source>
</reference>
<keyword evidence="3" id="KW-0464">Manganese</keyword>
<dbReference type="SUPFAM" id="SSF53187">
    <property type="entry name" value="Zn-dependent exopeptidases"/>
    <property type="match status" value="1"/>
</dbReference>
<dbReference type="STRING" id="1202772.A0A1V9ZG20"/>
<gene>
    <name evidence="5" type="ORF">ACHHYP_13202</name>
</gene>
<dbReference type="InterPro" id="IPR036264">
    <property type="entry name" value="Bact_exopeptidase_dim_dom"/>
</dbReference>
<dbReference type="SUPFAM" id="SSF55031">
    <property type="entry name" value="Bacterial exopeptidase dimerisation domain"/>
    <property type="match status" value="1"/>
</dbReference>
<feature type="binding site" evidence="3">
    <location>
        <position position="167"/>
    </location>
    <ligand>
        <name>Mn(2+)</name>
        <dbReference type="ChEBI" id="CHEBI:29035"/>
        <label>2</label>
    </ligand>
</feature>
<evidence type="ECO:0000313" key="5">
    <source>
        <dbReference type="EMBL" id="OQR96851.1"/>
    </source>
</evidence>
<keyword evidence="3" id="KW-0479">Metal-binding</keyword>
<comment type="cofactor">
    <cofactor evidence="3">
        <name>Mn(2+)</name>
        <dbReference type="ChEBI" id="CHEBI:29035"/>
    </cofactor>
    <text evidence="3">The Mn(2+) ion enhances activity.</text>
</comment>
<dbReference type="GO" id="GO:0016787">
    <property type="term" value="F:hydrolase activity"/>
    <property type="evidence" value="ECO:0007669"/>
    <property type="project" value="UniProtKB-KW"/>
</dbReference>
<dbReference type="Pfam" id="PF07687">
    <property type="entry name" value="M20_dimer"/>
    <property type="match status" value="1"/>
</dbReference>
<keyword evidence="6" id="KW-1185">Reference proteome</keyword>
<feature type="binding site" evidence="3">
    <location>
        <position position="107"/>
    </location>
    <ligand>
        <name>Mn(2+)</name>
        <dbReference type="ChEBI" id="CHEBI:29035"/>
        <label>2</label>
    </ligand>
</feature>
<keyword evidence="2 5" id="KW-0378">Hydrolase</keyword>
<dbReference type="PANTHER" id="PTHR11014">
    <property type="entry name" value="PEPTIDASE M20 FAMILY MEMBER"/>
    <property type="match status" value="1"/>
</dbReference>
<dbReference type="PANTHER" id="PTHR11014:SF63">
    <property type="entry name" value="METALLOPEPTIDASE, PUTATIVE (AFU_ORTHOLOGUE AFUA_6G09600)-RELATED"/>
    <property type="match status" value="1"/>
</dbReference>
<sequence length="410" mass="43990">MDLKSYFADLVAVRRSLHMQPEVSFKEFKTQEAIKTYLVAEAKIPATDIRPCAGTGLIVDVDGPRTSDDAVHCIAFRADMDALPMQENNPHLEYHSTQAHAAHMCGHDGHMASLLGFAVLLNRRRNLLPPNTRVRLLFQPAEEGHFGAVEMIKGGCLDGVAEVYGYHNMPARVGSLLVKAGPVMAHSSRFTIRLSGPGGHGSAPHQTTDPIVAAGHVIVAMQAVVSRSISAQDSATVSITQVHGGEADNVIPSTVVLSGTCRDFSPAVFATLQTRMRAIVEGTAAAHGVAGELTFRDGYPVTSNHPEQAQIVQAVAESALGVENVTSAGLPYAAAEDFSYYLQARPGCFFFLGTKDEAIPQNRNLHSDTFDFNDAVLPIAARIFLGIAQHRLGCELYTADELNAILAALR</sequence>
<evidence type="ECO:0000256" key="2">
    <source>
        <dbReference type="ARBA" id="ARBA00022801"/>
    </source>
</evidence>
<dbReference type="OrthoDB" id="6119954at2759"/>
<name>A0A1V9ZG20_ACHHY</name>
<dbReference type="Gene3D" id="3.30.70.360">
    <property type="match status" value="1"/>
</dbReference>
<dbReference type="Gene3D" id="3.40.630.10">
    <property type="entry name" value="Zn peptidases"/>
    <property type="match status" value="1"/>
</dbReference>
<comment type="similarity">
    <text evidence="1">Belongs to the peptidase M20 family.</text>
</comment>
<feature type="domain" description="Peptidase M20 dimerisation" evidence="4">
    <location>
        <begin position="189"/>
        <end position="282"/>
    </location>
</feature>
<accession>A0A1V9ZG20</accession>
<feature type="binding site" evidence="3">
    <location>
        <position position="105"/>
    </location>
    <ligand>
        <name>Mn(2+)</name>
        <dbReference type="ChEBI" id="CHEBI:29035"/>
        <label>2</label>
    </ligand>
</feature>
<dbReference type="FunFam" id="3.30.70.360:FF:000001">
    <property type="entry name" value="N-acetyldiaminopimelate deacetylase"/>
    <property type="match status" value="1"/>
</dbReference>
<dbReference type="NCBIfam" id="TIGR01891">
    <property type="entry name" value="amidohydrolases"/>
    <property type="match status" value="1"/>
</dbReference>
<dbReference type="GO" id="GO:0046872">
    <property type="term" value="F:metal ion binding"/>
    <property type="evidence" value="ECO:0007669"/>
    <property type="project" value="UniProtKB-KW"/>
</dbReference>
<dbReference type="Proteomes" id="UP000243579">
    <property type="component" value="Unassembled WGS sequence"/>
</dbReference>